<evidence type="ECO:0000313" key="1">
    <source>
        <dbReference type="EMBL" id="KAK3753011.1"/>
    </source>
</evidence>
<keyword evidence="2" id="KW-1185">Reference proteome</keyword>
<comment type="caution">
    <text evidence="1">The sequence shown here is derived from an EMBL/GenBank/DDBJ whole genome shotgun (WGS) entry which is preliminary data.</text>
</comment>
<dbReference type="EMBL" id="JAWDGP010005727">
    <property type="protein sequence ID" value="KAK3753011.1"/>
    <property type="molecule type" value="Genomic_DNA"/>
</dbReference>
<sequence length="102" mass="11329">MRKSKTSFKYRNKQEKSANFIIARMLSSFLTCLRSGDSQVKQLGLLDLQVHCPKRPGKVPQVDCPLSPLCPPSGVLSYHLADLYLRLWSSCLLCGGLGGVFE</sequence>
<name>A0AAE0YNW9_9GAST</name>
<protein>
    <submittedName>
        <fullName evidence="1">Uncharacterized protein</fullName>
    </submittedName>
</protein>
<reference evidence="1" key="1">
    <citation type="journal article" date="2023" name="G3 (Bethesda)">
        <title>A reference genome for the long-term kleptoplast-retaining sea slug Elysia crispata morphotype clarki.</title>
        <authorList>
            <person name="Eastman K.E."/>
            <person name="Pendleton A.L."/>
            <person name="Shaikh M.A."/>
            <person name="Suttiyut T."/>
            <person name="Ogas R."/>
            <person name="Tomko P."/>
            <person name="Gavelis G."/>
            <person name="Widhalm J.R."/>
            <person name="Wisecaver J.H."/>
        </authorList>
    </citation>
    <scope>NUCLEOTIDE SEQUENCE</scope>
    <source>
        <strain evidence="1">ECLA1</strain>
    </source>
</reference>
<proteinExistence type="predicted"/>
<accession>A0AAE0YNW9</accession>
<dbReference type="AlphaFoldDB" id="A0AAE0YNW9"/>
<dbReference type="Proteomes" id="UP001283361">
    <property type="component" value="Unassembled WGS sequence"/>
</dbReference>
<gene>
    <name evidence="1" type="ORF">RRG08_020176</name>
</gene>
<organism evidence="1 2">
    <name type="scientific">Elysia crispata</name>
    <name type="common">lettuce slug</name>
    <dbReference type="NCBI Taxonomy" id="231223"/>
    <lineage>
        <taxon>Eukaryota</taxon>
        <taxon>Metazoa</taxon>
        <taxon>Spiralia</taxon>
        <taxon>Lophotrochozoa</taxon>
        <taxon>Mollusca</taxon>
        <taxon>Gastropoda</taxon>
        <taxon>Heterobranchia</taxon>
        <taxon>Euthyneura</taxon>
        <taxon>Panpulmonata</taxon>
        <taxon>Sacoglossa</taxon>
        <taxon>Placobranchoidea</taxon>
        <taxon>Plakobranchidae</taxon>
        <taxon>Elysia</taxon>
    </lineage>
</organism>
<evidence type="ECO:0000313" key="2">
    <source>
        <dbReference type="Proteomes" id="UP001283361"/>
    </source>
</evidence>